<dbReference type="Proteomes" id="UP000499080">
    <property type="component" value="Unassembled WGS sequence"/>
</dbReference>
<dbReference type="AlphaFoldDB" id="A0A4Y2M9A9"/>
<organism evidence="1 2">
    <name type="scientific">Araneus ventricosus</name>
    <name type="common">Orbweaver spider</name>
    <name type="synonym">Epeira ventricosa</name>
    <dbReference type="NCBI Taxonomy" id="182803"/>
    <lineage>
        <taxon>Eukaryota</taxon>
        <taxon>Metazoa</taxon>
        <taxon>Ecdysozoa</taxon>
        <taxon>Arthropoda</taxon>
        <taxon>Chelicerata</taxon>
        <taxon>Arachnida</taxon>
        <taxon>Araneae</taxon>
        <taxon>Araneomorphae</taxon>
        <taxon>Entelegynae</taxon>
        <taxon>Araneoidea</taxon>
        <taxon>Araneidae</taxon>
        <taxon>Araneus</taxon>
    </lineage>
</organism>
<sequence>MDNVLQLYVPSDVAKEPFLRNAVNVGFVQLVSYPEATLALHVRVDPSACACDADHLVVHDDTVVVFKDSHVVKGYPAYALPAHATNRDVVTLVTWLTRHQFHTFVSKIENGTLNRYLGSKLFSSSPHPHCTHCTRFTLLGEPIFLLKHMVLSAQNKGPTIESVTEDG</sequence>
<accession>A0A4Y2M9A9</accession>
<dbReference type="OrthoDB" id="6415777at2759"/>
<proteinExistence type="predicted"/>
<protein>
    <submittedName>
        <fullName evidence="1">Uncharacterized protein</fullName>
    </submittedName>
</protein>
<gene>
    <name evidence="1" type="ORF">AVEN_8124_1</name>
</gene>
<evidence type="ECO:0000313" key="1">
    <source>
        <dbReference type="EMBL" id="GBN23162.1"/>
    </source>
</evidence>
<name>A0A4Y2M9A9_ARAVE</name>
<dbReference type="EMBL" id="BGPR01203106">
    <property type="protein sequence ID" value="GBN23162.1"/>
    <property type="molecule type" value="Genomic_DNA"/>
</dbReference>
<comment type="caution">
    <text evidence="1">The sequence shown here is derived from an EMBL/GenBank/DDBJ whole genome shotgun (WGS) entry which is preliminary data.</text>
</comment>
<reference evidence="1 2" key="1">
    <citation type="journal article" date="2019" name="Sci. Rep.">
        <title>Orb-weaving spider Araneus ventricosus genome elucidates the spidroin gene catalogue.</title>
        <authorList>
            <person name="Kono N."/>
            <person name="Nakamura H."/>
            <person name="Ohtoshi R."/>
            <person name="Moran D.A.P."/>
            <person name="Shinohara A."/>
            <person name="Yoshida Y."/>
            <person name="Fujiwara M."/>
            <person name="Mori M."/>
            <person name="Tomita M."/>
            <person name="Arakawa K."/>
        </authorList>
    </citation>
    <scope>NUCLEOTIDE SEQUENCE [LARGE SCALE GENOMIC DNA]</scope>
</reference>
<evidence type="ECO:0000313" key="2">
    <source>
        <dbReference type="Proteomes" id="UP000499080"/>
    </source>
</evidence>
<keyword evidence="2" id="KW-1185">Reference proteome</keyword>